<name>A0A7X1U3S6_9PSED</name>
<reference evidence="1 2" key="1">
    <citation type="submission" date="2019-10" db="EMBL/GenBank/DDBJ databases">
        <title>Pseudomonas dajingensis sp. nov., isolated from the profound head ulcers of farmed Murray cod (Maccullochella peelii peelii).</title>
        <authorList>
            <person name="Liu Y."/>
        </authorList>
    </citation>
    <scope>NUCLEOTIDE SEQUENCE [LARGE SCALE GENOMIC DNA]</scope>
    <source>
        <strain evidence="1 2">MC042</strain>
    </source>
</reference>
<proteinExistence type="predicted"/>
<evidence type="ECO:0000313" key="1">
    <source>
        <dbReference type="EMBL" id="MQA53747.1"/>
    </source>
</evidence>
<protein>
    <submittedName>
        <fullName evidence="1">Uncharacterized protein</fullName>
    </submittedName>
</protein>
<gene>
    <name evidence="1" type="ORF">GDH07_10535</name>
</gene>
<dbReference type="EMBL" id="WHUV01000002">
    <property type="protein sequence ID" value="MQA53747.1"/>
    <property type="molecule type" value="Genomic_DNA"/>
</dbReference>
<dbReference type="AlphaFoldDB" id="A0A7X1U3S6"/>
<sequence length="237" mass="26666">MKNHPLPPAHAKAERMAQWRRCLDDHDSRFNYPEVHRSMCRLISQDMLNEQIISAAEKFELDEIADAAYWHAVETLIDCEPGFMPSGFYDLVARDGGPNIGRLSSGLFYSAGCNNYSAQVMGEKGDRRLVFRMTGAAWKMDGMTITSPDGRMHDLVITGQRINGIEYANIDDADSYRALSDCAGLALENHDFETYRRARPLLLAAAFKKCPDCLDQFAVRDECARCAGQGFVVRDDR</sequence>
<dbReference type="RefSeq" id="WP_152897490.1">
    <property type="nucleotide sequence ID" value="NZ_WHUV01000002.1"/>
</dbReference>
<comment type="caution">
    <text evidence="1">The sequence shown here is derived from an EMBL/GenBank/DDBJ whole genome shotgun (WGS) entry which is preliminary data.</text>
</comment>
<accession>A0A7X1U3S6</accession>
<evidence type="ECO:0000313" key="2">
    <source>
        <dbReference type="Proteomes" id="UP000486534"/>
    </source>
</evidence>
<organism evidence="1 2">
    <name type="scientific">Pseudomonas piscis</name>
    <dbReference type="NCBI Taxonomy" id="2614538"/>
    <lineage>
        <taxon>Bacteria</taxon>
        <taxon>Pseudomonadati</taxon>
        <taxon>Pseudomonadota</taxon>
        <taxon>Gammaproteobacteria</taxon>
        <taxon>Pseudomonadales</taxon>
        <taxon>Pseudomonadaceae</taxon>
        <taxon>Pseudomonas</taxon>
    </lineage>
</organism>
<dbReference type="Proteomes" id="UP000486534">
    <property type="component" value="Unassembled WGS sequence"/>
</dbReference>